<reference evidence="2 3" key="1">
    <citation type="journal article" date="2019" name="Sci. Rep.">
        <title>A high-quality genome of Eragrostis curvula grass provides insights into Poaceae evolution and supports new strategies to enhance forage quality.</title>
        <authorList>
            <person name="Carballo J."/>
            <person name="Santos B.A.C.M."/>
            <person name="Zappacosta D."/>
            <person name="Garbus I."/>
            <person name="Selva J.P."/>
            <person name="Gallo C.A."/>
            <person name="Diaz A."/>
            <person name="Albertini E."/>
            <person name="Caccamo M."/>
            <person name="Echenique V."/>
        </authorList>
    </citation>
    <scope>NUCLEOTIDE SEQUENCE [LARGE SCALE GENOMIC DNA]</scope>
    <source>
        <strain evidence="3">cv. Victoria</strain>
        <tissue evidence="2">Leaf</tissue>
    </source>
</reference>
<keyword evidence="3" id="KW-1185">Reference proteome</keyword>
<dbReference type="Proteomes" id="UP000324897">
    <property type="component" value="Chromosome 1"/>
</dbReference>
<feature type="region of interest" description="Disordered" evidence="1">
    <location>
        <begin position="1"/>
        <end position="49"/>
    </location>
</feature>
<evidence type="ECO:0000313" key="2">
    <source>
        <dbReference type="EMBL" id="TVU30809.1"/>
    </source>
</evidence>
<protein>
    <submittedName>
        <fullName evidence="2">Uncharacterized protein</fullName>
    </submittedName>
</protein>
<dbReference type="AlphaFoldDB" id="A0A5J9V3X3"/>
<gene>
    <name evidence="2" type="ORF">EJB05_22452</name>
</gene>
<accession>A0A5J9V3X3</accession>
<sequence length="148" mass="16614">PSFLHVGLKNKNSNSNKAPKHSPNSKSRGPSKKIRSNRAPSRVATLARPANRPLRPLLPRVCKPSPYSPFSLICALAPPSRRPCRTPPPPEILLDLAPSVFLLLEMVFSDDDDLLAQWWAEEEESDDVRLEDEVASCRRQWSDRLAII</sequence>
<feature type="compositionally biased region" description="Low complexity" evidence="1">
    <location>
        <begin position="9"/>
        <end position="27"/>
    </location>
</feature>
<evidence type="ECO:0000313" key="3">
    <source>
        <dbReference type="Proteomes" id="UP000324897"/>
    </source>
</evidence>
<name>A0A5J9V3X3_9POAL</name>
<proteinExistence type="predicted"/>
<dbReference type="EMBL" id="RWGY01000011">
    <property type="protein sequence ID" value="TVU30809.1"/>
    <property type="molecule type" value="Genomic_DNA"/>
</dbReference>
<feature type="non-terminal residue" evidence="2">
    <location>
        <position position="1"/>
    </location>
</feature>
<organism evidence="2 3">
    <name type="scientific">Eragrostis curvula</name>
    <name type="common">weeping love grass</name>
    <dbReference type="NCBI Taxonomy" id="38414"/>
    <lineage>
        <taxon>Eukaryota</taxon>
        <taxon>Viridiplantae</taxon>
        <taxon>Streptophyta</taxon>
        <taxon>Embryophyta</taxon>
        <taxon>Tracheophyta</taxon>
        <taxon>Spermatophyta</taxon>
        <taxon>Magnoliopsida</taxon>
        <taxon>Liliopsida</taxon>
        <taxon>Poales</taxon>
        <taxon>Poaceae</taxon>
        <taxon>PACMAD clade</taxon>
        <taxon>Chloridoideae</taxon>
        <taxon>Eragrostideae</taxon>
        <taxon>Eragrostidinae</taxon>
        <taxon>Eragrostis</taxon>
    </lineage>
</organism>
<evidence type="ECO:0000256" key="1">
    <source>
        <dbReference type="SAM" id="MobiDB-lite"/>
    </source>
</evidence>
<comment type="caution">
    <text evidence="2">The sequence shown here is derived from an EMBL/GenBank/DDBJ whole genome shotgun (WGS) entry which is preliminary data.</text>
</comment>
<dbReference type="Gramene" id="TVU30809">
    <property type="protein sequence ID" value="TVU30809"/>
    <property type="gene ID" value="EJB05_22452"/>
</dbReference>